<accession>A0A0R2B7P1</accession>
<gene>
    <name evidence="1" type="ORF">FC82_GL002635</name>
</gene>
<proteinExistence type="predicted"/>
<dbReference type="STRING" id="33960.TY91_09480"/>
<organism evidence="1 2">
    <name type="scientific">Secundilactobacillus collinoides DSM 20515 = JCM 1123</name>
    <dbReference type="NCBI Taxonomy" id="1423733"/>
    <lineage>
        <taxon>Bacteria</taxon>
        <taxon>Bacillati</taxon>
        <taxon>Bacillota</taxon>
        <taxon>Bacilli</taxon>
        <taxon>Lactobacillales</taxon>
        <taxon>Lactobacillaceae</taxon>
        <taxon>Secundilactobacillus</taxon>
    </lineage>
</organism>
<dbReference type="Proteomes" id="UP000051845">
    <property type="component" value="Unassembled WGS sequence"/>
</dbReference>
<protein>
    <recommendedName>
        <fullName evidence="3">AP2/ERF domain-containing protein</fullName>
    </recommendedName>
</protein>
<reference evidence="1 2" key="1">
    <citation type="journal article" date="2015" name="Genome Announc.">
        <title>Expanding the biotechnology potential of lactobacilli through comparative genomics of 213 strains and associated genera.</title>
        <authorList>
            <person name="Sun Z."/>
            <person name="Harris H.M."/>
            <person name="McCann A."/>
            <person name="Guo C."/>
            <person name="Argimon S."/>
            <person name="Zhang W."/>
            <person name="Yang X."/>
            <person name="Jeffery I.B."/>
            <person name="Cooney J.C."/>
            <person name="Kagawa T.F."/>
            <person name="Liu W."/>
            <person name="Song Y."/>
            <person name="Salvetti E."/>
            <person name="Wrobel A."/>
            <person name="Rasinkangas P."/>
            <person name="Parkhill J."/>
            <person name="Rea M.C."/>
            <person name="O'Sullivan O."/>
            <person name="Ritari J."/>
            <person name="Douillard F.P."/>
            <person name="Paul Ross R."/>
            <person name="Yang R."/>
            <person name="Briner A.E."/>
            <person name="Felis G.E."/>
            <person name="de Vos W.M."/>
            <person name="Barrangou R."/>
            <person name="Klaenhammer T.R."/>
            <person name="Caufield P.W."/>
            <person name="Cui Y."/>
            <person name="Zhang H."/>
            <person name="O'Toole P.W."/>
        </authorList>
    </citation>
    <scope>NUCLEOTIDE SEQUENCE [LARGE SCALE GENOMIC DNA]</scope>
    <source>
        <strain evidence="1 2">DSM 20515</strain>
    </source>
</reference>
<name>A0A0R2B7P1_SECCO</name>
<dbReference type="AlphaFoldDB" id="A0A0R2B7P1"/>
<comment type="caution">
    <text evidence="1">The sequence shown here is derived from an EMBL/GenBank/DDBJ whole genome shotgun (WGS) entry which is preliminary data.</text>
</comment>
<dbReference type="Gene3D" id="1.20.5.2050">
    <property type="match status" value="1"/>
</dbReference>
<dbReference type="EMBL" id="AYYR01000059">
    <property type="protein sequence ID" value="KRM75104.1"/>
    <property type="molecule type" value="Genomic_DNA"/>
</dbReference>
<sequence>MNILSQRMIDMSGHRIGRLVVIKRAGKLSNGNITWFCQCDCGNQCVVDGHLLRTGRTLSCGCIRKQRSRELIRNNPKTRQYIGNWKPLEKTWHPRATDRRKNNSSGITGVSYDQKQHRWIARLYFKGRYVLNKTFDNKANAVEARRQAELRFLTLQEKNEQL</sequence>
<evidence type="ECO:0000313" key="1">
    <source>
        <dbReference type="EMBL" id="KRM75104.1"/>
    </source>
</evidence>
<evidence type="ECO:0000313" key="2">
    <source>
        <dbReference type="Proteomes" id="UP000051845"/>
    </source>
</evidence>
<evidence type="ECO:0008006" key="3">
    <source>
        <dbReference type="Google" id="ProtNLM"/>
    </source>
</evidence>
<dbReference type="PATRIC" id="fig|1423733.4.peg.2753"/>